<dbReference type="STRING" id="1318466.BN85407400"/>
<dbReference type="EMBL" id="FO681347">
    <property type="protein sequence ID" value="CCV64317.1"/>
    <property type="molecule type" value="Genomic_DNA"/>
</dbReference>
<dbReference type="AlphaFoldDB" id="U4KKU4"/>
<sequence>MTEKACKDWIQTEYLKKKKTTIEALRSLSVEQLTKHIKSYKEFIVTFVEENDVYIQKAQIQEHVEKQLLEITALEKILEFGITDRLVNVMLEEEVIVHVIEKTKKGYKKFDC</sequence>
<dbReference type="HOGENOM" id="CLU_2067966_0_0_14"/>
<evidence type="ECO:0000313" key="2">
    <source>
        <dbReference type="Proteomes" id="UP000032740"/>
    </source>
</evidence>
<accession>U4KKU4</accession>
<dbReference type="RefSeq" id="WP_026658923.1">
    <property type="nucleotide sequence ID" value="NC_022538.1"/>
</dbReference>
<dbReference type="Proteomes" id="UP000032740">
    <property type="component" value="Chromosome"/>
</dbReference>
<proteinExistence type="predicted"/>
<keyword evidence="2" id="KW-1185">Reference proteome</keyword>
<protein>
    <submittedName>
        <fullName evidence="1">Uncharacterized protein</fullName>
    </submittedName>
</protein>
<evidence type="ECO:0000313" key="1">
    <source>
        <dbReference type="EMBL" id="CCV64317.1"/>
    </source>
</evidence>
<reference evidence="1 2" key="1">
    <citation type="journal article" date="2013" name="J. Mol. Microbiol. Biotechnol.">
        <title>Analysis of the Complete Genomes of Acholeplasma brassicae , A. palmae and A. laidlawii and Their Comparison to the Obligate Parasites from ' Candidatus Phytoplasma'.</title>
        <authorList>
            <person name="Kube M."/>
            <person name="Siewert C."/>
            <person name="Migdoll A.M."/>
            <person name="Duduk B."/>
            <person name="Holz S."/>
            <person name="Rabus R."/>
            <person name="Seemuller E."/>
            <person name="Mitrovic J."/>
            <person name="Muller I."/>
            <person name="Buttner C."/>
            <person name="Reinhardt R."/>
        </authorList>
    </citation>
    <scope>NUCLEOTIDE SEQUENCE [LARGE SCALE GENOMIC DNA]</scope>
    <source>
        <strain evidence="1 2">J233</strain>
    </source>
</reference>
<dbReference type="OrthoDB" id="384804at2"/>
<gene>
    <name evidence="1" type="ORF">BN85407400</name>
</gene>
<organism evidence="1 2">
    <name type="scientific">Alteracholeplasma palmae (strain ATCC 49389 / J233)</name>
    <name type="common">Acholeplasma palmae</name>
    <dbReference type="NCBI Taxonomy" id="1318466"/>
    <lineage>
        <taxon>Bacteria</taxon>
        <taxon>Bacillati</taxon>
        <taxon>Mycoplasmatota</taxon>
        <taxon>Mollicutes</taxon>
        <taxon>Acholeplasmatales</taxon>
        <taxon>Acholeplasmataceae</taxon>
        <taxon>Acholeplasma</taxon>
    </lineage>
</organism>
<dbReference type="KEGG" id="apal:BN85407400"/>
<name>U4KKU4_ALTPJ</name>